<keyword evidence="3" id="KW-0813">Transport</keyword>
<feature type="transmembrane region" description="Helical" evidence="9">
    <location>
        <begin position="360"/>
        <end position="381"/>
    </location>
</feature>
<feature type="transmembrane region" description="Helical" evidence="9">
    <location>
        <begin position="184"/>
        <end position="208"/>
    </location>
</feature>
<keyword evidence="12" id="KW-1185">Reference proteome</keyword>
<keyword evidence="4 9" id="KW-0812">Transmembrane</keyword>
<evidence type="ECO:0000256" key="8">
    <source>
        <dbReference type="ARBA" id="ARBA00048473"/>
    </source>
</evidence>
<evidence type="ECO:0008006" key="13">
    <source>
        <dbReference type="Google" id="ProtNLM"/>
    </source>
</evidence>
<dbReference type="Gene3D" id="1.20.1280.290">
    <property type="match status" value="2"/>
</dbReference>
<evidence type="ECO:0000256" key="6">
    <source>
        <dbReference type="ARBA" id="ARBA00022989"/>
    </source>
</evidence>
<dbReference type="SMART" id="SM00679">
    <property type="entry name" value="CTNS"/>
    <property type="match status" value="2"/>
</dbReference>
<evidence type="ECO:0000313" key="12">
    <source>
        <dbReference type="Proteomes" id="UP001286313"/>
    </source>
</evidence>
<evidence type="ECO:0000256" key="1">
    <source>
        <dbReference type="ARBA" id="ARBA00004127"/>
    </source>
</evidence>
<dbReference type="GO" id="GO:0005774">
    <property type="term" value="C:vacuolar membrane"/>
    <property type="evidence" value="ECO:0007669"/>
    <property type="project" value="TreeGrafter"/>
</dbReference>
<keyword evidence="5" id="KW-0677">Repeat</keyword>
<feature type="chain" id="PRO_5042157996" description="Cystinosin" evidence="10">
    <location>
        <begin position="25"/>
        <end position="416"/>
    </location>
</feature>
<comment type="subcellular location">
    <subcellularLocation>
        <location evidence="1">Endomembrane system</location>
        <topology evidence="1">Multi-pass membrane protein</topology>
    </subcellularLocation>
</comment>
<organism evidence="11 12">
    <name type="scientific">Petrolisthes cinctipes</name>
    <name type="common">Flat porcelain crab</name>
    <dbReference type="NCBI Taxonomy" id="88211"/>
    <lineage>
        <taxon>Eukaryota</taxon>
        <taxon>Metazoa</taxon>
        <taxon>Ecdysozoa</taxon>
        <taxon>Arthropoda</taxon>
        <taxon>Crustacea</taxon>
        <taxon>Multicrustacea</taxon>
        <taxon>Malacostraca</taxon>
        <taxon>Eumalacostraca</taxon>
        <taxon>Eucarida</taxon>
        <taxon>Decapoda</taxon>
        <taxon>Pleocyemata</taxon>
        <taxon>Anomura</taxon>
        <taxon>Galatheoidea</taxon>
        <taxon>Porcellanidae</taxon>
        <taxon>Petrolisthes</taxon>
    </lineage>
</organism>
<reference evidence="11" key="1">
    <citation type="submission" date="2023-10" db="EMBL/GenBank/DDBJ databases">
        <title>Genome assemblies of two species of porcelain crab, Petrolisthes cinctipes and Petrolisthes manimaculis (Anomura: Porcellanidae).</title>
        <authorList>
            <person name="Angst P."/>
        </authorList>
    </citation>
    <scope>NUCLEOTIDE SEQUENCE</scope>
    <source>
        <strain evidence="11">PB745_01</strain>
        <tissue evidence="11">Gill</tissue>
    </source>
</reference>
<dbReference type="GO" id="GO:0015184">
    <property type="term" value="F:L-cystine transmembrane transporter activity"/>
    <property type="evidence" value="ECO:0007669"/>
    <property type="project" value="TreeGrafter"/>
</dbReference>
<name>A0AAE1BT85_PETCI</name>
<keyword evidence="10" id="KW-0732">Signal</keyword>
<comment type="catalytic activity">
    <reaction evidence="8">
        <text>L-cystine(out) + H(+)(out) = L-cystine(in) + H(+)(in)</text>
        <dbReference type="Rhea" id="RHEA:66172"/>
        <dbReference type="ChEBI" id="CHEBI:15378"/>
        <dbReference type="ChEBI" id="CHEBI:35491"/>
    </reaction>
    <physiologicalReaction direction="left-to-right" evidence="8">
        <dbReference type="Rhea" id="RHEA:66173"/>
    </physiologicalReaction>
</comment>
<dbReference type="Pfam" id="PF04193">
    <property type="entry name" value="PQ-loop"/>
    <property type="match status" value="2"/>
</dbReference>
<feature type="transmembrane region" description="Helical" evidence="9">
    <location>
        <begin position="151"/>
        <end position="172"/>
    </location>
</feature>
<evidence type="ECO:0000256" key="10">
    <source>
        <dbReference type="SAM" id="SignalP"/>
    </source>
</evidence>
<feature type="transmembrane region" description="Helical" evidence="9">
    <location>
        <begin position="260"/>
        <end position="277"/>
    </location>
</feature>
<dbReference type="GO" id="GO:0012505">
    <property type="term" value="C:endomembrane system"/>
    <property type="evidence" value="ECO:0007669"/>
    <property type="project" value="UniProtKB-SubCell"/>
</dbReference>
<gene>
    <name evidence="11" type="ORF">Pcinc_037092</name>
</gene>
<accession>A0AAE1BT85</accession>
<keyword evidence="7 9" id="KW-0472">Membrane</keyword>
<evidence type="ECO:0000313" key="11">
    <source>
        <dbReference type="EMBL" id="KAK3856596.1"/>
    </source>
</evidence>
<dbReference type="EMBL" id="JAWQEG010005838">
    <property type="protein sequence ID" value="KAK3856596.1"/>
    <property type="molecule type" value="Genomic_DNA"/>
</dbReference>
<evidence type="ECO:0000256" key="9">
    <source>
        <dbReference type="SAM" id="Phobius"/>
    </source>
</evidence>
<dbReference type="InterPro" id="IPR006603">
    <property type="entry name" value="PQ-loop_rpt"/>
</dbReference>
<proteinExistence type="inferred from homology"/>
<feature type="transmembrane region" description="Helical" evidence="9">
    <location>
        <begin position="326"/>
        <end position="345"/>
    </location>
</feature>
<comment type="similarity">
    <text evidence="2">Belongs to the cystinosin family.</text>
</comment>
<feature type="transmembrane region" description="Helical" evidence="9">
    <location>
        <begin position="289"/>
        <end position="306"/>
    </location>
</feature>
<feature type="signal peptide" evidence="10">
    <location>
        <begin position="1"/>
        <end position="24"/>
    </location>
</feature>
<evidence type="ECO:0000256" key="4">
    <source>
        <dbReference type="ARBA" id="ARBA00022692"/>
    </source>
</evidence>
<dbReference type="PANTHER" id="PTHR13131">
    <property type="entry name" value="CYSTINOSIN"/>
    <property type="match status" value="1"/>
</dbReference>
<dbReference type="NCBIfam" id="TIGR00951">
    <property type="entry name" value="2A43"/>
    <property type="match status" value="1"/>
</dbReference>
<dbReference type="AlphaFoldDB" id="A0AAE1BT85"/>
<protein>
    <recommendedName>
        <fullName evidence="13">Cystinosin</fullName>
    </recommendedName>
</protein>
<sequence length="416" mass="46968">MWRQLWNPVGTSLVLLTVVVVTAAVTPLITNNVVNGDEDGGTDEKISLTLRPQEVTLQSGEDQTFNLTLRGDLQGQCLNVSFELDGKPVATTPPPMLVCDSPDSYPVVLHTTSYGHATLIVHTDPPFNASKDIFSTVSVMKKRAITTTADVLGWLYTIAWNISFLPQIVHNWRRKSVIGLSFDYITFCGIGFSCYFLFNMGLLWIPSIQDQYYQRHPLTVLHVRLNDVIFPLYASLYVVSLGIQCCIYERGDKQRVSTPCMIISSLLLLSAVIWLILVPTVDKLLWVDFLYWLSYISLVITAIKYTPQMYVNCKLRSTEGWSIWQVILDLAGGTLSLLQMFLLAANYDDWISVLTDPSKLGMGLLSMLFNIFFIMQHYCLYRGAPVKKEDEEIVKEGGDKDKDINNCYDNEAITHM</sequence>
<feature type="transmembrane region" description="Helical" evidence="9">
    <location>
        <begin position="228"/>
        <end position="248"/>
    </location>
</feature>
<comment type="caution">
    <text evidence="11">The sequence shown here is derived from an EMBL/GenBank/DDBJ whole genome shotgun (WGS) entry which is preliminary data.</text>
</comment>
<dbReference type="InterPro" id="IPR005282">
    <property type="entry name" value="LC_transporter"/>
</dbReference>
<dbReference type="PANTHER" id="PTHR13131:SF5">
    <property type="entry name" value="CYSTINOSIN"/>
    <property type="match status" value="1"/>
</dbReference>
<evidence type="ECO:0000256" key="5">
    <source>
        <dbReference type="ARBA" id="ARBA00022737"/>
    </source>
</evidence>
<keyword evidence="6 9" id="KW-1133">Transmembrane helix</keyword>
<evidence type="ECO:0000256" key="7">
    <source>
        <dbReference type="ARBA" id="ARBA00023136"/>
    </source>
</evidence>
<evidence type="ECO:0000256" key="2">
    <source>
        <dbReference type="ARBA" id="ARBA00006855"/>
    </source>
</evidence>
<dbReference type="Proteomes" id="UP001286313">
    <property type="component" value="Unassembled WGS sequence"/>
</dbReference>
<evidence type="ECO:0000256" key="3">
    <source>
        <dbReference type="ARBA" id="ARBA00022448"/>
    </source>
</evidence>